<proteinExistence type="inferred from homology"/>
<keyword evidence="10 13" id="KW-0238">DNA-binding</keyword>
<dbReference type="AlphaFoldDB" id="A0A383RDP2"/>
<evidence type="ECO:0000256" key="7">
    <source>
        <dbReference type="ARBA" id="ARBA00022723"/>
    </source>
</evidence>
<keyword evidence="8 13" id="KW-0227">DNA damage</keyword>
<keyword evidence="13" id="KW-0239">DNA-directed DNA polymerase</keyword>
<dbReference type="InterPro" id="IPR043128">
    <property type="entry name" value="Rev_trsase/Diguanyl_cyclase"/>
</dbReference>
<evidence type="ECO:0000256" key="2">
    <source>
        <dbReference type="ARBA" id="ARBA00010945"/>
    </source>
</evidence>
<dbReference type="SUPFAM" id="SSF56672">
    <property type="entry name" value="DNA/RNA polymerases"/>
    <property type="match status" value="1"/>
</dbReference>
<evidence type="ECO:0000256" key="4">
    <source>
        <dbReference type="ARBA" id="ARBA00022679"/>
    </source>
</evidence>
<evidence type="ECO:0000313" key="16">
    <source>
        <dbReference type="Proteomes" id="UP000304148"/>
    </source>
</evidence>
<comment type="cofactor">
    <cofactor evidence="13">
        <name>Mg(2+)</name>
        <dbReference type="ChEBI" id="CHEBI:18420"/>
    </cofactor>
    <text evidence="13">Binds 2 magnesium ions per subunit.</text>
</comment>
<dbReference type="EMBL" id="LS992241">
    <property type="protein sequence ID" value="SYX84584.1"/>
    <property type="molecule type" value="Genomic_DNA"/>
</dbReference>
<keyword evidence="3 13" id="KW-0963">Cytoplasm</keyword>
<dbReference type="CDD" id="cd01700">
    <property type="entry name" value="PolY_Pol_V_umuC"/>
    <property type="match status" value="1"/>
</dbReference>
<evidence type="ECO:0000256" key="13">
    <source>
        <dbReference type="HAMAP-Rule" id="MF_01113"/>
    </source>
</evidence>
<feature type="binding site" evidence="13">
    <location>
        <position position="107"/>
    </location>
    <ligand>
        <name>Mg(2+)</name>
        <dbReference type="ChEBI" id="CHEBI:18420"/>
    </ligand>
</feature>
<dbReference type="NCBIfam" id="NF002848">
    <property type="entry name" value="PRK03103.1"/>
    <property type="match status" value="1"/>
</dbReference>
<keyword evidence="6 13" id="KW-0235">DNA replication</keyword>
<evidence type="ECO:0000256" key="10">
    <source>
        <dbReference type="ARBA" id="ARBA00023125"/>
    </source>
</evidence>
<evidence type="ECO:0000256" key="1">
    <source>
        <dbReference type="ARBA" id="ARBA00004496"/>
    </source>
</evidence>
<comment type="subcellular location">
    <subcellularLocation>
        <location evidence="1 13">Cytoplasm</location>
    </subcellularLocation>
</comment>
<evidence type="ECO:0000256" key="8">
    <source>
        <dbReference type="ARBA" id="ARBA00022763"/>
    </source>
</evidence>
<evidence type="ECO:0000256" key="9">
    <source>
        <dbReference type="ARBA" id="ARBA00022842"/>
    </source>
</evidence>
<keyword evidence="13" id="KW-0515">Mutator protein</keyword>
<dbReference type="GO" id="GO:0042276">
    <property type="term" value="P:error-prone translesion synthesis"/>
    <property type="evidence" value="ECO:0007669"/>
    <property type="project" value="TreeGrafter"/>
</dbReference>
<dbReference type="InterPro" id="IPR036775">
    <property type="entry name" value="DNA_pol_Y-fam_lit_finger_sf"/>
</dbReference>
<dbReference type="Pfam" id="PF00817">
    <property type="entry name" value="IMS"/>
    <property type="match status" value="1"/>
</dbReference>
<reference evidence="16" key="1">
    <citation type="submission" date="2018-08" db="EMBL/GenBank/DDBJ databases">
        <authorList>
            <person name="Chevrot R."/>
        </authorList>
    </citation>
    <scope>NUCLEOTIDE SEQUENCE [LARGE SCALE GENOMIC DNA]</scope>
</reference>
<dbReference type="InterPro" id="IPR050116">
    <property type="entry name" value="DNA_polymerase-Y"/>
</dbReference>
<evidence type="ECO:0000256" key="3">
    <source>
        <dbReference type="ARBA" id="ARBA00022490"/>
    </source>
</evidence>
<dbReference type="Gene3D" id="3.30.70.270">
    <property type="match status" value="1"/>
</dbReference>
<protein>
    <recommendedName>
        <fullName evidence="13">DNA polymerase IV</fullName>
        <shortName evidence="13">Pol IV</shortName>
        <ecNumber evidence="13">2.7.7.7</ecNumber>
    </recommendedName>
</protein>
<dbReference type="Gene3D" id="1.10.150.20">
    <property type="entry name" value="5' to 3' exonuclease, C-terminal subdomain"/>
    <property type="match status" value="1"/>
</dbReference>
<evidence type="ECO:0000256" key="11">
    <source>
        <dbReference type="ARBA" id="ARBA00023204"/>
    </source>
</evidence>
<evidence type="ECO:0000259" key="14">
    <source>
        <dbReference type="PROSITE" id="PS50173"/>
    </source>
</evidence>
<keyword evidence="4 13" id="KW-0808">Transferase</keyword>
<dbReference type="InterPro" id="IPR001126">
    <property type="entry name" value="UmuC"/>
</dbReference>
<keyword evidence="7 13" id="KW-0479">Metal-binding</keyword>
<dbReference type="InterPro" id="IPR053848">
    <property type="entry name" value="IMS_HHH_1"/>
</dbReference>
<feature type="domain" description="UmuC" evidence="14">
    <location>
        <begin position="7"/>
        <end position="193"/>
    </location>
</feature>
<dbReference type="InterPro" id="IPR017961">
    <property type="entry name" value="DNA_pol_Y-fam_little_finger"/>
</dbReference>
<dbReference type="HAMAP" id="MF_01113">
    <property type="entry name" value="DNApol_IV"/>
    <property type="match status" value="1"/>
</dbReference>
<dbReference type="Pfam" id="PF21999">
    <property type="entry name" value="IMS_HHH_1"/>
    <property type="match status" value="1"/>
</dbReference>
<accession>A0A383RDP2</accession>
<evidence type="ECO:0000313" key="15">
    <source>
        <dbReference type="EMBL" id="SYX84584.1"/>
    </source>
</evidence>
<feature type="binding site" evidence="13">
    <location>
        <position position="11"/>
    </location>
    <ligand>
        <name>Mg(2+)</name>
        <dbReference type="ChEBI" id="CHEBI:18420"/>
    </ligand>
</feature>
<keyword evidence="5 13" id="KW-0548">Nucleotidyltransferase</keyword>
<dbReference type="Gene3D" id="3.30.1490.100">
    <property type="entry name" value="DNA polymerase, Y-family, little finger domain"/>
    <property type="match status" value="1"/>
</dbReference>
<comment type="similarity">
    <text evidence="2 13">Belongs to the DNA polymerase type-Y family.</text>
</comment>
<dbReference type="GO" id="GO:0003684">
    <property type="term" value="F:damaged DNA binding"/>
    <property type="evidence" value="ECO:0007669"/>
    <property type="project" value="InterPro"/>
</dbReference>
<dbReference type="GO" id="GO:0006261">
    <property type="term" value="P:DNA-templated DNA replication"/>
    <property type="evidence" value="ECO:0007669"/>
    <property type="project" value="UniProtKB-UniRule"/>
</dbReference>
<dbReference type="Gene3D" id="3.40.1170.60">
    <property type="match status" value="1"/>
</dbReference>
<dbReference type="Pfam" id="PF11799">
    <property type="entry name" value="IMS_C"/>
    <property type="match status" value="1"/>
</dbReference>
<dbReference type="InterPro" id="IPR022880">
    <property type="entry name" value="DNApol_IV"/>
</dbReference>
<dbReference type="GO" id="GO:0009432">
    <property type="term" value="P:SOS response"/>
    <property type="evidence" value="ECO:0007669"/>
    <property type="project" value="TreeGrafter"/>
</dbReference>
<keyword evidence="11 13" id="KW-0234">DNA repair</keyword>
<comment type="catalytic activity">
    <reaction evidence="12 13">
        <text>DNA(n) + a 2'-deoxyribonucleoside 5'-triphosphate = DNA(n+1) + diphosphate</text>
        <dbReference type="Rhea" id="RHEA:22508"/>
        <dbReference type="Rhea" id="RHEA-COMP:17339"/>
        <dbReference type="Rhea" id="RHEA-COMP:17340"/>
        <dbReference type="ChEBI" id="CHEBI:33019"/>
        <dbReference type="ChEBI" id="CHEBI:61560"/>
        <dbReference type="ChEBI" id="CHEBI:173112"/>
        <dbReference type="EC" id="2.7.7.7"/>
    </reaction>
</comment>
<dbReference type="PROSITE" id="PS50173">
    <property type="entry name" value="UMUC"/>
    <property type="match status" value="1"/>
</dbReference>
<dbReference type="GO" id="GO:0006281">
    <property type="term" value="P:DNA repair"/>
    <property type="evidence" value="ECO:0007669"/>
    <property type="project" value="UniProtKB-UniRule"/>
</dbReference>
<name>A0A383RDP2_PAEAL</name>
<feature type="active site" evidence="13">
    <location>
        <position position="108"/>
    </location>
</feature>
<sequence length="413" mass="46504">MKRERVVMLVDMQSFYASCEKAHRPEFKDKPLVVAGDPARRSGIILAACPIAKSYGITTAERLWEALQKCPDVVIVQPRMQLYIDVSMQITRILETYTDLVEPYSIDEQFIDVTNTLHLFNMTPEQLAADIQKQILLETGVWARAGIGANKILAKVCCDIVAKKNMSGIFTLKKDELEQHVWPRPVEDLWGIGSRMRKHLFKMGIRTIGDLANTPLTRLTKRWGVNGQVIWQVANGIDSSPVTTSSHDFQKVVGNGMTLPRDYAEEWEINVVLLDLVSQVCRRCRAKGVMGSVVSVSCSGADWDNPTGFSRQQKLIEPTNCTTDIYDAAKKLFHKFWDGEPVRRLGVAVSDLSDASVYQLTLFDDGQERRRTIDRVMDRIKDKYGEASIVRASSFTSAGQTLDRSQKIGGHYK</sequence>
<evidence type="ECO:0000256" key="6">
    <source>
        <dbReference type="ARBA" id="ARBA00022705"/>
    </source>
</evidence>
<dbReference type="PANTHER" id="PTHR11076">
    <property type="entry name" value="DNA REPAIR POLYMERASE UMUC / TRANSFERASE FAMILY MEMBER"/>
    <property type="match status" value="1"/>
</dbReference>
<dbReference type="GO" id="GO:0003887">
    <property type="term" value="F:DNA-directed DNA polymerase activity"/>
    <property type="evidence" value="ECO:0007669"/>
    <property type="project" value="UniProtKB-UniRule"/>
</dbReference>
<gene>
    <name evidence="15" type="primary">polYB</name>
    <name evidence="13" type="synonym">dinB</name>
    <name evidence="15" type="ORF">PBLR_13006</name>
</gene>
<dbReference type="InterPro" id="IPR043502">
    <property type="entry name" value="DNA/RNA_pol_sf"/>
</dbReference>
<feature type="site" description="Substrate discrimination" evidence="13">
    <location>
        <position position="16"/>
    </location>
</feature>
<dbReference type="GO" id="GO:0000287">
    <property type="term" value="F:magnesium ion binding"/>
    <property type="evidence" value="ECO:0007669"/>
    <property type="project" value="UniProtKB-UniRule"/>
</dbReference>
<comment type="function">
    <text evidence="13">Poorly processive, error-prone DNA polymerase involved in untargeted mutagenesis. Copies undamaged DNA at stalled replication forks, which arise in vivo from mismatched or misaligned primer ends. These misaligned primers can be extended by PolIV. Exhibits no 3'-5' exonuclease (proofreading) activity. May be involved in translesional synthesis, in conjunction with the beta clamp from PolIII.</text>
</comment>
<comment type="subunit">
    <text evidence="13">Monomer.</text>
</comment>
<dbReference type="RefSeq" id="WP_138186463.1">
    <property type="nucleotide sequence ID" value="NZ_LS992241.1"/>
</dbReference>
<dbReference type="Proteomes" id="UP000304148">
    <property type="component" value="Chromosome"/>
</dbReference>
<dbReference type="EC" id="2.7.7.7" evidence="13"/>
<evidence type="ECO:0000256" key="5">
    <source>
        <dbReference type="ARBA" id="ARBA00022695"/>
    </source>
</evidence>
<dbReference type="SUPFAM" id="SSF100879">
    <property type="entry name" value="Lesion bypass DNA polymerase (Y-family), little finger domain"/>
    <property type="match status" value="1"/>
</dbReference>
<dbReference type="PANTHER" id="PTHR11076:SF35">
    <property type="entry name" value="DNA REPAIR PROTEIN HOMOLOG YOBH"/>
    <property type="match status" value="1"/>
</dbReference>
<keyword evidence="9 13" id="KW-0460">Magnesium</keyword>
<dbReference type="GO" id="GO:0005829">
    <property type="term" value="C:cytosol"/>
    <property type="evidence" value="ECO:0007669"/>
    <property type="project" value="TreeGrafter"/>
</dbReference>
<evidence type="ECO:0000256" key="12">
    <source>
        <dbReference type="ARBA" id="ARBA00049244"/>
    </source>
</evidence>
<organism evidence="15 16">
    <name type="scientific">Paenibacillus alvei</name>
    <name type="common">Bacillus alvei</name>
    <dbReference type="NCBI Taxonomy" id="44250"/>
    <lineage>
        <taxon>Bacteria</taxon>
        <taxon>Bacillati</taxon>
        <taxon>Bacillota</taxon>
        <taxon>Bacilli</taxon>
        <taxon>Bacillales</taxon>
        <taxon>Paenibacillaceae</taxon>
        <taxon>Paenibacillus</taxon>
    </lineage>
</organism>